<reference evidence="12 13" key="1">
    <citation type="journal article" date="2019" name="Environ. Microbiol.">
        <title>Species interactions and distinct microbial communities in high Arctic permafrost affected cryosols are associated with the CH4 and CO2 gas fluxes.</title>
        <authorList>
            <person name="Altshuler I."/>
            <person name="Hamel J."/>
            <person name="Turney S."/>
            <person name="Magnuson E."/>
            <person name="Levesque R."/>
            <person name="Greer C."/>
            <person name="Whyte L.G."/>
        </authorList>
    </citation>
    <scope>NUCLEOTIDE SEQUENCE [LARGE SCALE GENOMIC DNA]</scope>
    <source>
        <strain evidence="12 13">S06.C</strain>
    </source>
</reference>
<dbReference type="SMART" id="SM00387">
    <property type="entry name" value="HATPase_c"/>
    <property type="match status" value="1"/>
</dbReference>
<dbReference type="PANTHER" id="PTHR45436">
    <property type="entry name" value="SENSOR HISTIDINE KINASE YKOH"/>
    <property type="match status" value="1"/>
</dbReference>
<dbReference type="InterPro" id="IPR050428">
    <property type="entry name" value="TCS_sensor_his_kinase"/>
</dbReference>
<name>A0A502DGR0_9BURK</name>
<evidence type="ECO:0000256" key="3">
    <source>
        <dbReference type="ARBA" id="ARBA00012438"/>
    </source>
</evidence>
<accession>A0A502DGR0</accession>
<dbReference type="EMBL" id="RCZI01000006">
    <property type="protein sequence ID" value="TPG23860.1"/>
    <property type="molecule type" value="Genomic_DNA"/>
</dbReference>
<dbReference type="GO" id="GO:0005886">
    <property type="term" value="C:plasma membrane"/>
    <property type="evidence" value="ECO:0007669"/>
    <property type="project" value="TreeGrafter"/>
</dbReference>
<evidence type="ECO:0000259" key="11">
    <source>
        <dbReference type="PROSITE" id="PS50109"/>
    </source>
</evidence>
<comment type="subcellular location">
    <subcellularLocation>
        <location evidence="2">Membrane</location>
    </subcellularLocation>
</comment>
<keyword evidence="6 10" id="KW-0812">Transmembrane</keyword>
<dbReference type="Gene3D" id="1.10.287.130">
    <property type="match status" value="1"/>
</dbReference>
<dbReference type="InterPro" id="IPR036097">
    <property type="entry name" value="HisK_dim/P_sf"/>
</dbReference>
<dbReference type="InterPro" id="IPR003661">
    <property type="entry name" value="HisK_dim/P_dom"/>
</dbReference>
<keyword evidence="9 10" id="KW-0472">Membrane</keyword>
<evidence type="ECO:0000313" key="12">
    <source>
        <dbReference type="EMBL" id="TPG23860.1"/>
    </source>
</evidence>
<dbReference type="SMART" id="SM00388">
    <property type="entry name" value="HisKA"/>
    <property type="match status" value="1"/>
</dbReference>
<comment type="catalytic activity">
    <reaction evidence="1">
        <text>ATP + protein L-histidine = ADP + protein N-phospho-L-histidine.</text>
        <dbReference type="EC" id="2.7.13.3"/>
    </reaction>
</comment>
<protein>
    <recommendedName>
        <fullName evidence="3">histidine kinase</fullName>
        <ecNumber evidence="3">2.7.13.3</ecNumber>
    </recommendedName>
</protein>
<feature type="transmembrane region" description="Helical" evidence="10">
    <location>
        <begin position="56"/>
        <end position="76"/>
    </location>
</feature>
<evidence type="ECO:0000256" key="6">
    <source>
        <dbReference type="ARBA" id="ARBA00022692"/>
    </source>
</evidence>
<gene>
    <name evidence="12" type="ORF">EAH82_18565</name>
</gene>
<dbReference type="Pfam" id="PF02518">
    <property type="entry name" value="HATPase_c"/>
    <property type="match status" value="1"/>
</dbReference>
<dbReference type="InterPro" id="IPR013727">
    <property type="entry name" value="2CSK_N"/>
</dbReference>
<dbReference type="InterPro" id="IPR005467">
    <property type="entry name" value="His_kinase_dom"/>
</dbReference>
<evidence type="ECO:0000313" key="13">
    <source>
        <dbReference type="Proteomes" id="UP000319212"/>
    </source>
</evidence>
<dbReference type="CDD" id="cd00082">
    <property type="entry name" value="HisKA"/>
    <property type="match status" value="1"/>
</dbReference>
<evidence type="ECO:0000256" key="10">
    <source>
        <dbReference type="SAM" id="Phobius"/>
    </source>
</evidence>
<feature type="transmembrane region" description="Helical" evidence="10">
    <location>
        <begin position="231"/>
        <end position="249"/>
    </location>
</feature>
<keyword evidence="8 10" id="KW-1133">Transmembrane helix</keyword>
<dbReference type="InterPro" id="IPR003594">
    <property type="entry name" value="HATPase_dom"/>
</dbReference>
<evidence type="ECO:0000256" key="2">
    <source>
        <dbReference type="ARBA" id="ARBA00004370"/>
    </source>
</evidence>
<sequence length="529" mass="57330">MRSRSWCTACARSWPPPACRSPPCAASATWCRRRAAMPEPEPETAALRTRSLRTRLLLWLIGPLVAFLAVNAYFTYTSALQTAQLAFDRLLVTSAHALADLIRLERGELQITLPHAALEIYDGSGSGIGEDGPGRSRMVYRVSFLDGEYLAGDEDLAPYRERPPQHPLYQSMIALYDITSRDAGPMRMAALLQPVESFEGMRLVVVQVGESSAYRTRLAAQILRGTLLRQGALLAILLLLIWAVATVALKPARALARQLDLRPARDLTPVVMARPPQELKPVVEGFNGLLSRLAAAQEQQRRFVADASHQLRTPLTVLQLQADAGLRGDLPPEEALASIAATTRRANRLVEQLLSSARAQQTAAQEPAERFDLRALAEDVAVELSPLLAQRHHAFRLDGAACELVGYRWMVREILGNLLKNAIEFTPEGGALGIRLQPDGAGGAALTVWDSGPGLSDAMCEQVFTPFVTDRSSRGAGLGLAICMELARTLGASLTLVNGSAEPQDEKEAVGLRATLRLPGGVGHEKMPG</sequence>
<dbReference type="PANTHER" id="PTHR45436:SF1">
    <property type="entry name" value="SENSOR PROTEIN QSEC"/>
    <property type="match status" value="1"/>
</dbReference>
<evidence type="ECO:0000256" key="1">
    <source>
        <dbReference type="ARBA" id="ARBA00000085"/>
    </source>
</evidence>
<dbReference type="OrthoDB" id="8554694at2"/>
<keyword evidence="5" id="KW-0808">Transferase</keyword>
<dbReference type="InterPro" id="IPR036890">
    <property type="entry name" value="HATPase_C_sf"/>
</dbReference>
<evidence type="ECO:0000256" key="9">
    <source>
        <dbReference type="ARBA" id="ARBA00023136"/>
    </source>
</evidence>
<keyword evidence="7 12" id="KW-0418">Kinase</keyword>
<comment type="caution">
    <text evidence="12">The sequence shown here is derived from an EMBL/GenBank/DDBJ whole genome shotgun (WGS) entry which is preliminary data.</text>
</comment>
<dbReference type="InterPro" id="IPR004358">
    <property type="entry name" value="Sig_transdc_His_kin-like_C"/>
</dbReference>
<dbReference type="PROSITE" id="PS50109">
    <property type="entry name" value="HIS_KIN"/>
    <property type="match status" value="1"/>
</dbReference>
<dbReference type="SUPFAM" id="SSF47384">
    <property type="entry name" value="Homodimeric domain of signal transducing histidine kinase"/>
    <property type="match status" value="1"/>
</dbReference>
<dbReference type="Pfam" id="PF08521">
    <property type="entry name" value="2CSK_N"/>
    <property type="match status" value="1"/>
</dbReference>
<evidence type="ECO:0000256" key="8">
    <source>
        <dbReference type="ARBA" id="ARBA00022989"/>
    </source>
</evidence>
<organism evidence="12 13">
    <name type="scientific">Variovorax guangxiensis</name>
    <dbReference type="NCBI Taxonomy" id="1775474"/>
    <lineage>
        <taxon>Bacteria</taxon>
        <taxon>Pseudomonadati</taxon>
        <taxon>Pseudomonadota</taxon>
        <taxon>Betaproteobacteria</taxon>
        <taxon>Burkholderiales</taxon>
        <taxon>Comamonadaceae</taxon>
        <taxon>Variovorax</taxon>
    </lineage>
</organism>
<proteinExistence type="predicted"/>
<evidence type="ECO:0000256" key="7">
    <source>
        <dbReference type="ARBA" id="ARBA00022777"/>
    </source>
</evidence>
<dbReference type="Pfam" id="PF00512">
    <property type="entry name" value="HisKA"/>
    <property type="match status" value="1"/>
</dbReference>
<dbReference type="AlphaFoldDB" id="A0A502DGR0"/>
<dbReference type="Gene3D" id="3.30.565.10">
    <property type="entry name" value="Histidine kinase-like ATPase, C-terminal domain"/>
    <property type="match status" value="1"/>
</dbReference>
<dbReference type="EC" id="2.7.13.3" evidence="3"/>
<dbReference type="CDD" id="cd00075">
    <property type="entry name" value="HATPase"/>
    <property type="match status" value="1"/>
</dbReference>
<feature type="domain" description="Histidine kinase" evidence="11">
    <location>
        <begin position="306"/>
        <end position="522"/>
    </location>
</feature>
<keyword evidence="4" id="KW-0597">Phosphoprotein</keyword>
<dbReference type="PRINTS" id="PR00344">
    <property type="entry name" value="BCTRLSENSOR"/>
</dbReference>
<evidence type="ECO:0000256" key="5">
    <source>
        <dbReference type="ARBA" id="ARBA00022679"/>
    </source>
</evidence>
<dbReference type="SUPFAM" id="SSF55874">
    <property type="entry name" value="ATPase domain of HSP90 chaperone/DNA topoisomerase II/histidine kinase"/>
    <property type="match status" value="1"/>
</dbReference>
<dbReference type="GO" id="GO:0000155">
    <property type="term" value="F:phosphorelay sensor kinase activity"/>
    <property type="evidence" value="ECO:0007669"/>
    <property type="project" value="InterPro"/>
</dbReference>
<dbReference type="Proteomes" id="UP000319212">
    <property type="component" value="Unassembled WGS sequence"/>
</dbReference>
<evidence type="ECO:0000256" key="4">
    <source>
        <dbReference type="ARBA" id="ARBA00022553"/>
    </source>
</evidence>